<accession>A0A5C6FGT3</accession>
<dbReference type="EMBL" id="SJPW01000001">
    <property type="protein sequence ID" value="TWU60648.1"/>
    <property type="molecule type" value="Genomic_DNA"/>
</dbReference>
<evidence type="ECO:0000313" key="3">
    <source>
        <dbReference type="Proteomes" id="UP000318288"/>
    </source>
</evidence>
<gene>
    <name evidence="2" type="ORF">Poly51_09280</name>
</gene>
<evidence type="ECO:0000256" key="1">
    <source>
        <dbReference type="SAM" id="SignalP"/>
    </source>
</evidence>
<proteinExistence type="predicted"/>
<sequence precursor="true">MITSDVTRRRTIATSFLLAMAMTTIGGSALAAGNQLRTPQKKRTSTIARAATGQVRPALAEAPLDGTLIRSKAANQVRQVGFLDGCTNGCGPVCDCCDSGPSCGMESSCGIEAGCGFEPGCGFDNGCGVESCQSCGPPTCGMESYLGEPACGMEMYGDCSCDACCGPNSIPVCLPLLRINWCRFQFFAGVQGFKGPMNFANTTAANPNSRSGSGSFGFYEGLNEGRSLKRWLGWDMAAQLGFRATQSNLSGAEFTDETRNQVFVTGGLFRRVDYGLQYGLVFDYLNDDWWYQGRMTQLRGEVSWKTADCHGFGFQFMSGLGDDSSDTFVRNSAGVLTRSTINFEPTDQYRLFYRRLLAGSGDWTAFGGWTDRSDTILGAGMNLPLRQKLMLSLGSTYLIPNQDSTNFGNREENWNISMGLVYRPGGPMGCGRYCRPLFDVADNGTFMVNQK</sequence>
<keyword evidence="3" id="KW-1185">Reference proteome</keyword>
<dbReference type="AlphaFoldDB" id="A0A5C6FGT3"/>
<organism evidence="2 3">
    <name type="scientific">Rubripirellula tenax</name>
    <dbReference type="NCBI Taxonomy" id="2528015"/>
    <lineage>
        <taxon>Bacteria</taxon>
        <taxon>Pseudomonadati</taxon>
        <taxon>Planctomycetota</taxon>
        <taxon>Planctomycetia</taxon>
        <taxon>Pirellulales</taxon>
        <taxon>Pirellulaceae</taxon>
        <taxon>Rubripirellula</taxon>
    </lineage>
</organism>
<evidence type="ECO:0000313" key="2">
    <source>
        <dbReference type="EMBL" id="TWU60648.1"/>
    </source>
</evidence>
<dbReference type="RefSeq" id="WP_146454602.1">
    <property type="nucleotide sequence ID" value="NZ_SJPW01000001.1"/>
</dbReference>
<dbReference type="Proteomes" id="UP000318288">
    <property type="component" value="Unassembled WGS sequence"/>
</dbReference>
<keyword evidence="1" id="KW-0732">Signal</keyword>
<feature type="signal peptide" evidence="1">
    <location>
        <begin position="1"/>
        <end position="31"/>
    </location>
</feature>
<dbReference type="InterPro" id="IPR046607">
    <property type="entry name" value="DUF6666"/>
</dbReference>
<dbReference type="Pfam" id="PF20371">
    <property type="entry name" value="DUF6666"/>
    <property type="match status" value="1"/>
</dbReference>
<reference evidence="2 3" key="1">
    <citation type="submission" date="2019-02" db="EMBL/GenBank/DDBJ databases">
        <title>Deep-cultivation of Planctomycetes and their phenomic and genomic characterization uncovers novel biology.</title>
        <authorList>
            <person name="Wiegand S."/>
            <person name="Jogler M."/>
            <person name="Boedeker C."/>
            <person name="Pinto D."/>
            <person name="Vollmers J."/>
            <person name="Rivas-Marin E."/>
            <person name="Kohn T."/>
            <person name="Peeters S.H."/>
            <person name="Heuer A."/>
            <person name="Rast P."/>
            <person name="Oberbeckmann S."/>
            <person name="Bunk B."/>
            <person name="Jeske O."/>
            <person name="Meyerdierks A."/>
            <person name="Storesund J.E."/>
            <person name="Kallscheuer N."/>
            <person name="Luecker S."/>
            <person name="Lage O.M."/>
            <person name="Pohl T."/>
            <person name="Merkel B.J."/>
            <person name="Hornburger P."/>
            <person name="Mueller R.-W."/>
            <person name="Bruemmer F."/>
            <person name="Labrenz M."/>
            <person name="Spormann A.M."/>
            <person name="Op Den Camp H."/>
            <person name="Overmann J."/>
            <person name="Amann R."/>
            <person name="Jetten M.S.M."/>
            <person name="Mascher T."/>
            <person name="Medema M.H."/>
            <person name="Devos D.P."/>
            <person name="Kaster A.-K."/>
            <person name="Ovreas L."/>
            <person name="Rohde M."/>
            <person name="Galperin M.Y."/>
            <person name="Jogler C."/>
        </authorList>
    </citation>
    <scope>NUCLEOTIDE SEQUENCE [LARGE SCALE GENOMIC DNA]</scope>
    <source>
        <strain evidence="2 3">Poly51</strain>
    </source>
</reference>
<name>A0A5C6FGT3_9BACT</name>
<comment type="caution">
    <text evidence="2">The sequence shown here is derived from an EMBL/GenBank/DDBJ whole genome shotgun (WGS) entry which is preliminary data.</text>
</comment>
<feature type="chain" id="PRO_5022659386" evidence="1">
    <location>
        <begin position="32"/>
        <end position="451"/>
    </location>
</feature>
<dbReference type="OrthoDB" id="280162at2"/>
<protein>
    <submittedName>
        <fullName evidence="2">Uncharacterized protein</fullName>
    </submittedName>
</protein>